<evidence type="ECO:0000256" key="2">
    <source>
        <dbReference type="SAM" id="MobiDB-lite"/>
    </source>
</evidence>
<dbReference type="AlphaFoldDB" id="A0A7R9FSB0"/>
<sequence>MPYESPDGVYCRRCVPPRWFSSKRQIYEHGIHDHDQKPLERKKKAKRSVAASDTALLRSPSTRPRPSASTRRDAERMRRRRICSHCGKDFPSYDSHRFHLYSRHGDEKSGCPCLDCGEWFSRNKFLADHRPNCPQLLLRDGKLLDAELQFLECSRCDKPFKKVSTLIRHKKYLSHFHGDETVVAPPITPSQKPTDNPNVKKQWEDKFQNFTSEWNDRVGPHPQ</sequence>
<evidence type="ECO:0000313" key="5">
    <source>
        <dbReference type="Proteomes" id="UP000677054"/>
    </source>
</evidence>
<keyword evidence="1" id="KW-0862">Zinc</keyword>
<feature type="domain" description="C2H2-type" evidence="3">
    <location>
        <begin position="151"/>
        <end position="182"/>
    </location>
</feature>
<reference evidence="4" key="1">
    <citation type="submission" date="2020-11" db="EMBL/GenBank/DDBJ databases">
        <authorList>
            <person name="Tran Van P."/>
        </authorList>
    </citation>
    <scope>NUCLEOTIDE SEQUENCE</scope>
</reference>
<organism evidence="4">
    <name type="scientific">Darwinula stevensoni</name>
    <dbReference type="NCBI Taxonomy" id="69355"/>
    <lineage>
        <taxon>Eukaryota</taxon>
        <taxon>Metazoa</taxon>
        <taxon>Ecdysozoa</taxon>
        <taxon>Arthropoda</taxon>
        <taxon>Crustacea</taxon>
        <taxon>Oligostraca</taxon>
        <taxon>Ostracoda</taxon>
        <taxon>Podocopa</taxon>
        <taxon>Podocopida</taxon>
        <taxon>Darwinulocopina</taxon>
        <taxon>Darwinuloidea</taxon>
        <taxon>Darwinulidae</taxon>
        <taxon>Darwinula</taxon>
    </lineage>
</organism>
<gene>
    <name evidence="4" type="ORF">DSTB1V02_LOCUS12469</name>
</gene>
<evidence type="ECO:0000256" key="1">
    <source>
        <dbReference type="PROSITE-ProRule" id="PRU00042"/>
    </source>
</evidence>
<feature type="domain" description="C2H2-type" evidence="3">
    <location>
        <begin position="81"/>
        <end position="109"/>
    </location>
</feature>
<evidence type="ECO:0000259" key="3">
    <source>
        <dbReference type="PROSITE" id="PS50157"/>
    </source>
</evidence>
<dbReference type="InterPro" id="IPR013087">
    <property type="entry name" value="Znf_C2H2_type"/>
</dbReference>
<dbReference type="SMART" id="SM00355">
    <property type="entry name" value="ZnF_C2H2"/>
    <property type="match status" value="2"/>
</dbReference>
<feature type="region of interest" description="Disordered" evidence="2">
    <location>
        <begin position="183"/>
        <end position="202"/>
    </location>
</feature>
<keyword evidence="5" id="KW-1185">Reference proteome</keyword>
<dbReference type="EMBL" id="LR904268">
    <property type="protein sequence ID" value="CAD7252714.1"/>
    <property type="molecule type" value="Genomic_DNA"/>
</dbReference>
<dbReference type="PROSITE" id="PS50157">
    <property type="entry name" value="ZINC_FINGER_C2H2_2"/>
    <property type="match status" value="2"/>
</dbReference>
<feature type="compositionally biased region" description="Low complexity" evidence="2">
    <location>
        <begin position="48"/>
        <end position="69"/>
    </location>
</feature>
<accession>A0A7R9FSB0</accession>
<name>A0A7R9FSB0_9CRUS</name>
<dbReference type="Proteomes" id="UP000677054">
    <property type="component" value="Unassembled WGS sequence"/>
</dbReference>
<feature type="region of interest" description="Disordered" evidence="2">
    <location>
        <begin position="30"/>
        <end position="76"/>
    </location>
</feature>
<proteinExistence type="predicted"/>
<dbReference type="Gene3D" id="3.30.160.60">
    <property type="entry name" value="Classic Zinc Finger"/>
    <property type="match status" value="1"/>
</dbReference>
<dbReference type="EMBL" id="CAJPEV010004751">
    <property type="protein sequence ID" value="CAG0902256.1"/>
    <property type="molecule type" value="Genomic_DNA"/>
</dbReference>
<dbReference type="GO" id="GO:0008270">
    <property type="term" value="F:zinc ion binding"/>
    <property type="evidence" value="ECO:0007669"/>
    <property type="project" value="UniProtKB-KW"/>
</dbReference>
<evidence type="ECO:0000313" key="4">
    <source>
        <dbReference type="EMBL" id="CAD7252714.1"/>
    </source>
</evidence>
<keyword evidence="1" id="KW-0479">Metal-binding</keyword>
<feature type="compositionally biased region" description="Polar residues" evidence="2">
    <location>
        <begin position="189"/>
        <end position="199"/>
    </location>
</feature>
<dbReference type="PROSITE" id="PS00028">
    <property type="entry name" value="ZINC_FINGER_C2H2_1"/>
    <property type="match status" value="2"/>
</dbReference>
<keyword evidence="1" id="KW-0863">Zinc-finger</keyword>
<protein>
    <recommendedName>
        <fullName evidence="3">C2H2-type domain-containing protein</fullName>
    </recommendedName>
</protein>
<feature type="compositionally biased region" description="Basic and acidic residues" evidence="2">
    <location>
        <begin position="30"/>
        <end position="39"/>
    </location>
</feature>